<evidence type="ECO:0000313" key="10">
    <source>
        <dbReference type="EMBL" id="MCY0966269.1"/>
    </source>
</evidence>
<dbReference type="SMART" id="SM00862">
    <property type="entry name" value="Trans_reg_C"/>
    <property type="match status" value="1"/>
</dbReference>
<dbReference type="EMBL" id="JAPNOA010000039">
    <property type="protein sequence ID" value="MCY0966269.1"/>
    <property type="molecule type" value="Genomic_DNA"/>
</dbReference>
<keyword evidence="3" id="KW-0805">Transcription regulation</keyword>
<dbReference type="Pfam" id="PF00072">
    <property type="entry name" value="Response_reg"/>
    <property type="match status" value="1"/>
</dbReference>
<dbReference type="InterPro" id="IPR036388">
    <property type="entry name" value="WH-like_DNA-bd_sf"/>
</dbReference>
<dbReference type="SMART" id="SM00448">
    <property type="entry name" value="REC"/>
    <property type="match status" value="1"/>
</dbReference>
<feature type="modified residue" description="4-aspartylphosphate" evidence="6">
    <location>
        <position position="51"/>
    </location>
</feature>
<evidence type="ECO:0000256" key="6">
    <source>
        <dbReference type="PROSITE-ProRule" id="PRU00169"/>
    </source>
</evidence>
<dbReference type="CDD" id="cd17574">
    <property type="entry name" value="REC_OmpR"/>
    <property type="match status" value="1"/>
</dbReference>
<evidence type="ECO:0000256" key="1">
    <source>
        <dbReference type="ARBA" id="ARBA00022553"/>
    </source>
</evidence>
<dbReference type="Gene3D" id="1.10.10.10">
    <property type="entry name" value="Winged helix-like DNA-binding domain superfamily/Winged helix DNA-binding domain"/>
    <property type="match status" value="1"/>
</dbReference>
<keyword evidence="4 7" id="KW-0238">DNA-binding</keyword>
<keyword evidence="1 6" id="KW-0597">Phosphoprotein</keyword>
<dbReference type="RefSeq" id="WP_283174477.1">
    <property type="nucleotide sequence ID" value="NZ_JAPNOA010000039.1"/>
</dbReference>
<feature type="DNA-binding region" description="OmpR/PhoB-type" evidence="7">
    <location>
        <begin position="125"/>
        <end position="222"/>
    </location>
</feature>
<dbReference type="GO" id="GO:0006355">
    <property type="term" value="P:regulation of DNA-templated transcription"/>
    <property type="evidence" value="ECO:0007669"/>
    <property type="project" value="InterPro"/>
</dbReference>
<evidence type="ECO:0000256" key="5">
    <source>
        <dbReference type="ARBA" id="ARBA00023163"/>
    </source>
</evidence>
<feature type="domain" description="Response regulatory" evidence="8">
    <location>
        <begin position="2"/>
        <end position="117"/>
    </location>
</feature>
<dbReference type="PROSITE" id="PS51755">
    <property type="entry name" value="OMPR_PHOB"/>
    <property type="match status" value="1"/>
</dbReference>
<sequence>MNILVVDDNPQVMATLCDYLELAGHQVDCAHHGDAALERLRHQHVDVIVMDIMMPRRDGISTVQHIRQQLHLDIPVLFLTARDQLDDKVAAFEAGGDDYLVKPFALQELQLRLQALARRGRQPSVGRLQLGALCYDLQQQQVSLNEQTVHLSPIRLHILRLLMQQYPAMVNRQQLLNQIWGNNEPDSDALRSHIHGLRCALREHGQHDWLETVHGQGYRLVCP</sequence>
<dbReference type="GO" id="GO:0005829">
    <property type="term" value="C:cytosol"/>
    <property type="evidence" value="ECO:0007669"/>
    <property type="project" value="TreeGrafter"/>
</dbReference>
<dbReference type="Gene3D" id="6.10.250.690">
    <property type="match status" value="1"/>
</dbReference>
<gene>
    <name evidence="10" type="ORF">OUO13_13825</name>
</gene>
<evidence type="ECO:0000256" key="4">
    <source>
        <dbReference type="ARBA" id="ARBA00023125"/>
    </source>
</evidence>
<dbReference type="AlphaFoldDB" id="A0A9X3EEW9"/>
<evidence type="ECO:0000259" key="8">
    <source>
        <dbReference type="PROSITE" id="PS50110"/>
    </source>
</evidence>
<dbReference type="Proteomes" id="UP001150830">
    <property type="component" value="Unassembled WGS sequence"/>
</dbReference>
<dbReference type="FunFam" id="3.40.50.2300:FF:000001">
    <property type="entry name" value="DNA-binding response regulator PhoB"/>
    <property type="match status" value="1"/>
</dbReference>
<evidence type="ECO:0000313" key="11">
    <source>
        <dbReference type="Proteomes" id="UP001150830"/>
    </source>
</evidence>
<dbReference type="Pfam" id="PF00486">
    <property type="entry name" value="Trans_reg_C"/>
    <property type="match status" value="1"/>
</dbReference>
<name>A0A9X3EEW9_9GAMM</name>
<evidence type="ECO:0000256" key="3">
    <source>
        <dbReference type="ARBA" id="ARBA00023015"/>
    </source>
</evidence>
<protein>
    <submittedName>
        <fullName evidence="10">Response regulator transcription factor</fullName>
    </submittedName>
</protein>
<dbReference type="InterPro" id="IPR011006">
    <property type="entry name" value="CheY-like_superfamily"/>
</dbReference>
<evidence type="ECO:0000256" key="7">
    <source>
        <dbReference type="PROSITE-ProRule" id="PRU01091"/>
    </source>
</evidence>
<dbReference type="PANTHER" id="PTHR48111">
    <property type="entry name" value="REGULATOR OF RPOS"/>
    <property type="match status" value="1"/>
</dbReference>
<feature type="domain" description="OmpR/PhoB-type" evidence="9">
    <location>
        <begin position="125"/>
        <end position="222"/>
    </location>
</feature>
<dbReference type="InterPro" id="IPR001789">
    <property type="entry name" value="Sig_transdc_resp-reg_receiver"/>
</dbReference>
<dbReference type="CDD" id="cd00383">
    <property type="entry name" value="trans_reg_C"/>
    <property type="match status" value="1"/>
</dbReference>
<dbReference type="Gene3D" id="3.40.50.2300">
    <property type="match status" value="1"/>
</dbReference>
<keyword evidence="2" id="KW-0902">Two-component regulatory system</keyword>
<dbReference type="PANTHER" id="PTHR48111:SF22">
    <property type="entry name" value="REGULATOR OF RPOS"/>
    <property type="match status" value="1"/>
</dbReference>
<dbReference type="GO" id="GO:0000156">
    <property type="term" value="F:phosphorelay response regulator activity"/>
    <property type="evidence" value="ECO:0007669"/>
    <property type="project" value="TreeGrafter"/>
</dbReference>
<proteinExistence type="predicted"/>
<accession>A0A9X3EEW9</accession>
<keyword evidence="5" id="KW-0804">Transcription</keyword>
<dbReference type="GO" id="GO:0000976">
    <property type="term" value="F:transcription cis-regulatory region binding"/>
    <property type="evidence" value="ECO:0007669"/>
    <property type="project" value="TreeGrafter"/>
</dbReference>
<dbReference type="SUPFAM" id="SSF52172">
    <property type="entry name" value="CheY-like"/>
    <property type="match status" value="1"/>
</dbReference>
<dbReference type="GO" id="GO:0032993">
    <property type="term" value="C:protein-DNA complex"/>
    <property type="evidence" value="ECO:0007669"/>
    <property type="project" value="TreeGrafter"/>
</dbReference>
<dbReference type="InterPro" id="IPR001867">
    <property type="entry name" value="OmpR/PhoB-type_DNA-bd"/>
</dbReference>
<organism evidence="10 11">
    <name type="scientific">Parathalassolituus penaei</name>
    <dbReference type="NCBI Taxonomy" id="2997323"/>
    <lineage>
        <taxon>Bacteria</taxon>
        <taxon>Pseudomonadati</taxon>
        <taxon>Pseudomonadota</taxon>
        <taxon>Gammaproteobacteria</taxon>
        <taxon>Oceanospirillales</taxon>
        <taxon>Oceanospirillaceae</taxon>
        <taxon>Parathalassolituus</taxon>
    </lineage>
</organism>
<evidence type="ECO:0000256" key="2">
    <source>
        <dbReference type="ARBA" id="ARBA00023012"/>
    </source>
</evidence>
<comment type="caution">
    <text evidence="10">The sequence shown here is derived from an EMBL/GenBank/DDBJ whole genome shotgun (WGS) entry which is preliminary data.</text>
</comment>
<dbReference type="PROSITE" id="PS50110">
    <property type="entry name" value="RESPONSE_REGULATORY"/>
    <property type="match status" value="1"/>
</dbReference>
<keyword evidence="11" id="KW-1185">Reference proteome</keyword>
<reference evidence="10" key="1">
    <citation type="submission" date="2022-11" db="EMBL/GenBank/DDBJ databases">
        <title>Parathalassolutuus dongxingensis gen. nov., sp. nov., a novel member of family Oceanospirillaceae isolated from a coastal shrimp pond in Guangxi, China.</title>
        <authorList>
            <person name="Chen H."/>
        </authorList>
    </citation>
    <scope>NUCLEOTIDE SEQUENCE</scope>
    <source>
        <strain evidence="10">G-43</strain>
    </source>
</reference>
<evidence type="ECO:0000259" key="9">
    <source>
        <dbReference type="PROSITE" id="PS51755"/>
    </source>
</evidence>
<dbReference type="InterPro" id="IPR039420">
    <property type="entry name" value="WalR-like"/>
</dbReference>